<feature type="transmembrane region" description="Helical" evidence="9">
    <location>
        <begin position="49"/>
        <end position="68"/>
    </location>
</feature>
<feature type="transmembrane region" description="Helical" evidence="9">
    <location>
        <begin position="74"/>
        <end position="96"/>
    </location>
</feature>
<dbReference type="Pfam" id="PF18967">
    <property type="entry name" value="PycTM"/>
    <property type="match status" value="1"/>
</dbReference>
<comment type="caution">
    <text evidence="11">The sequence shown here is derived from an EMBL/GenBank/DDBJ whole genome shotgun (WGS) entry which is preliminary data.</text>
</comment>
<evidence type="ECO:0000256" key="1">
    <source>
        <dbReference type="ARBA" id="ARBA00004236"/>
    </source>
</evidence>
<proteinExistence type="predicted"/>
<feature type="domain" description="Pycsar effector protein" evidence="10">
    <location>
        <begin position="32"/>
        <end position="184"/>
    </location>
</feature>
<evidence type="ECO:0000256" key="2">
    <source>
        <dbReference type="ARBA" id="ARBA00022475"/>
    </source>
</evidence>
<sequence length="187" mass="18835">MTVTGTPPHRRPAVPGTAVSPLSEPGCRFVSERLLTAVREEVTRADTKASILLSGSVALPALAASAAQGRVGSGPLGVAGAVLWLAGIVMLAMVVLPRTKPDSGNRRADGGRTSAADPGPSVAALHRGAGSEEVAAAVLAAGRDPGRWVLEQSCALGTILAIKYRWMRWAVGCLVAGGAAVAVTALG</sequence>
<evidence type="ECO:0000256" key="7">
    <source>
        <dbReference type="ARBA" id="ARBA00023136"/>
    </source>
</evidence>
<comment type="subcellular location">
    <subcellularLocation>
        <location evidence="1">Cell membrane</location>
    </subcellularLocation>
</comment>
<evidence type="ECO:0000256" key="6">
    <source>
        <dbReference type="ARBA" id="ARBA00023118"/>
    </source>
</evidence>
<keyword evidence="3 9" id="KW-0812">Transmembrane</keyword>
<evidence type="ECO:0000256" key="4">
    <source>
        <dbReference type="ARBA" id="ARBA00022741"/>
    </source>
</evidence>
<organism evidence="11 12">
    <name type="scientific">Streptomyces lasiicapitis</name>
    <dbReference type="NCBI Taxonomy" id="1923961"/>
    <lineage>
        <taxon>Bacteria</taxon>
        <taxon>Bacillati</taxon>
        <taxon>Actinomycetota</taxon>
        <taxon>Actinomycetes</taxon>
        <taxon>Kitasatosporales</taxon>
        <taxon>Streptomycetaceae</taxon>
        <taxon>Streptomyces</taxon>
    </lineage>
</organism>
<feature type="transmembrane region" description="Helical" evidence="9">
    <location>
        <begin position="166"/>
        <end position="186"/>
    </location>
</feature>
<dbReference type="RefSeq" id="WP_229697126.1">
    <property type="nucleotide sequence ID" value="NZ_BMNG01000009.1"/>
</dbReference>
<keyword evidence="7 9" id="KW-0472">Membrane</keyword>
<evidence type="ECO:0000256" key="5">
    <source>
        <dbReference type="ARBA" id="ARBA00022989"/>
    </source>
</evidence>
<evidence type="ECO:0000313" key="12">
    <source>
        <dbReference type="Proteomes" id="UP000656881"/>
    </source>
</evidence>
<feature type="compositionally biased region" description="Basic and acidic residues" evidence="8">
    <location>
        <begin position="101"/>
        <end position="110"/>
    </location>
</feature>
<dbReference type="Proteomes" id="UP000656881">
    <property type="component" value="Unassembled WGS sequence"/>
</dbReference>
<evidence type="ECO:0000256" key="9">
    <source>
        <dbReference type="SAM" id="Phobius"/>
    </source>
</evidence>
<protein>
    <recommendedName>
        <fullName evidence="10">Pycsar effector protein domain-containing protein</fullName>
    </recommendedName>
</protein>
<evidence type="ECO:0000313" key="11">
    <source>
        <dbReference type="EMBL" id="GGO48178.1"/>
    </source>
</evidence>
<keyword evidence="6" id="KW-0051">Antiviral defense</keyword>
<reference evidence="12" key="1">
    <citation type="journal article" date="2019" name="Int. J. Syst. Evol. Microbiol.">
        <title>The Global Catalogue of Microorganisms (GCM) 10K type strain sequencing project: providing services to taxonomists for standard genome sequencing and annotation.</title>
        <authorList>
            <consortium name="The Broad Institute Genomics Platform"/>
            <consortium name="The Broad Institute Genome Sequencing Center for Infectious Disease"/>
            <person name="Wu L."/>
            <person name="Ma J."/>
        </authorList>
    </citation>
    <scope>NUCLEOTIDE SEQUENCE [LARGE SCALE GENOMIC DNA]</scope>
    <source>
        <strain evidence="12">CGMCC 4.7349</strain>
    </source>
</reference>
<keyword evidence="12" id="KW-1185">Reference proteome</keyword>
<evidence type="ECO:0000256" key="3">
    <source>
        <dbReference type="ARBA" id="ARBA00022692"/>
    </source>
</evidence>
<name>A0ABQ2M887_9ACTN</name>
<accession>A0ABQ2M887</accession>
<dbReference type="InterPro" id="IPR043760">
    <property type="entry name" value="PycTM_dom"/>
</dbReference>
<feature type="region of interest" description="Disordered" evidence="8">
    <location>
        <begin position="1"/>
        <end position="22"/>
    </location>
</feature>
<gene>
    <name evidence="11" type="ORF">GCM10012286_43180</name>
</gene>
<keyword evidence="2" id="KW-1003">Cell membrane</keyword>
<keyword evidence="5 9" id="KW-1133">Transmembrane helix</keyword>
<keyword evidence="4" id="KW-0547">Nucleotide-binding</keyword>
<evidence type="ECO:0000256" key="8">
    <source>
        <dbReference type="SAM" id="MobiDB-lite"/>
    </source>
</evidence>
<dbReference type="EMBL" id="BMNG01000009">
    <property type="protein sequence ID" value="GGO48178.1"/>
    <property type="molecule type" value="Genomic_DNA"/>
</dbReference>
<evidence type="ECO:0000259" key="10">
    <source>
        <dbReference type="Pfam" id="PF18967"/>
    </source>
</evidence>
<feature type="region of interest" description="Disordered" evidence="8">
    <location>
        <begin position="101"/>
        <end position="124"/>
    </location>
</feature>